<dbReference type="AlphaFoldDB" id="A0A2I0J570"/>
<gene>
    <name evidence="1" type="ORF">CRG98_028246</name>
</gene>
<dbReference type="Proteomes" id="UP000233551">
    <property type="component" value="Unassembled WGS sequence"/>
</dbReference>
<keyword evidence="2" id="KW-1185">Reference proteome</keyword>
<evidence type="ECO:0000313" key="2">
    <source>
        <dbReference type="Proteomes" id="UP000233551"/>
    </source>
</evidence>
<sequence length="102" mass="11358">MKMFQLHQFSNGQTAVEVRSSLSEVGKKAQGRRLEGRGVEVGVAGSSRGRGCAIEVTQVRFETLRLSRGRGRGRAEGKRLEGGGCRWIRSGVWNWKDRRKLG</sequence>
<protein>
    <submittedName>
        <fullName evidence="1">Uncharacterized protein</fullName>
    </submittedName>
</protein>
<reference evidence="1 2" key="1">
    <citation type="submission" date="2017-11" db="EMBL/GenBank/DDBJ databases">
        <title>De-novo sequencing of pomegranate (Punica granatum L.) genome.</title>
        <authorList>
            <person name="Akparov Z."/>
            <person name="Amiraslanov A."/>
            <person name="Hajiyeva S."/>
            <person name="Abbasov M."/>
            <person name="Kaur K."/>
            <person name="Hamwieh A."/>
            <person name="Solovyev V."/>
            <person name="Salamov A."/>
            <person name="Braich B."/>
            <person name="Kosarev P."/>
            <person name="Mahmoud A."/>
            <person name="Hajiyev E."/>
            <person name="Babayeva S."/>
            <person name="Izzatullayeva V."/>
            <person name="Mammadov A."/>
            <person name="Mammadov A."/>
            <person name="Sharifova S."/>
            <person name="Ojaghi J."/>
            <person name="Eynullazada K."/>
            <person name="Bayramov B."/>
            <person name="Abdulazimova A."/>
            <person name="Shahmuradov I."/>
        </authorList>
    </citation>
    <scope>NUCLEOTIDE SEQUENCE [LARGE SCALE GENOMIC DNA]</scope>
    <source>
        <strain evidence="2">cv. AG2017</strain>
        <tissue evidence="1">Leaf</tissue>
    </source>
</reference>
<comment type="caution">
    <text evidence="1">The sequence shown here is derived from an EMBL/GenBank/DDBJ whole genome shotgun (WGS) entry which is preliminary data.</text>
</comment>
<proteinExistence type="predicted"/>
<name>A0A2I0J570_PUNGR</name>
<evidence type="ECO:0000313" key="1">
    <source>
        <dbReference type="EMBL" id="PKI51385.1"/>
    </source>
</evidence>
<accession>A0A2I0J570</accession>
<dbReference type="EMBL" id="PGOL01002010">
    <property type="protein sequence ID" value="PKI51385.1"/>
    <property type="molecule type" value="Genomic_DNA"/>
</dbReference>
<organism evidence="1 2">
    <name type="scientific">Punica granatum</name>
    <name type="common">Pomegranate</name>
    <dbReference type="NCBI Taxonomy" id="22663"/>
    <lineage>
        <taxon>Eukaryota</taxon>
        <taxon>Viridiplantae</taxon>
        <taxon>Streptophyta</taxon>
        <taxon>Embryophyta</taxon>
        <taxon>Tracheophyta</taxon>
        <taxon>Spermatophyta</taxon>
        <taxon>Magnoliopsida</taxon>
        <taxon>eudicotyledons</taxon>
        <taxon>Gunneridae</taxon>
        <taxon>Pentapetalae</taxon>
        <taxon>rosids</taxon>
        <taxon>malvids</taxon>
        <taxon>Myrtales</taxon>
        <taxon>Lythraceae</taxon>
        <taxon>Punica</taxon>
    </lineage>
</organism>